<gene>
    <name evidence="1" type="ORF">DES52_11782</name>
</gene>
<dbReference type="EMBL" id="QJSX01000017">
    <property type="protein sequence ID" value="PYE50564.1"/>
    <property type="molecule type" value="Genomic_DNA"/>
</dbReference>
<evidence type="ECO:0000313" key="2">
    <source>
        <dbReference type="Proteomes" id="UP000248326"/>
    </source>
</evidence>
<dbReference type="Proteomes" id="UP000248326">
    <property type="component" value="Unassembled WGS sequence"/>
</dbReference>
<proteinExistence type="predicted"/>
<dbReference type="AlphaFoldDB" id="A0A318S257"/>
<protein>
    <submittedName>
        <fullName evidence="1">Uncharacterized protein</fullName>
    </submittedName>
</protein>
<keyword evidence="2" id="KW-1185">Reference proteome</keyword>
<organism evidence="1 2">
    <name type="scientific">Deinococcus yavapaiensis KR-236</name>
    <dbReference type="NCBI Taxonomy" id="694435"/>
    <lineage>
        <taxon>Bacteria</taxon>
        <taxon>Thermotogati</taxon>
        <taxon>Deinococcota</taxon>
        <taxon>Deinococci</taxon>
        <taxon>Deinococcales</taxon>
        <taxon>Deinococcaceae</taxon>
        <taxon>Deinococcus</taxon>
    </lineage>
</organism>
<reference evidence="1 2" key="1">
    <citation type="submission" date="2018-06" db="EMBL/GenBank/DDBJ databases">
        <title>Genomic Encyclopedia of Type Strains, Phase IV (KMG-IV): sequencing the most valuable type-strain genomes for metagenomic binning, comparative biology and taxonomic classification.</title>
        <authorList>
            <person name="Goeker M."/>
        </authorList>
    </citation>
    <scope>NUCLEOTIDE SEQUENCE [LARGE SCALE GENOMIC DNA]</scope>
    <source>
        <strain evidence="1 2">DSM 18048</strain>
    </source>
</reference>
<name>A0A318S257_9DEIO</name>
<sequence length="43" mass="4470">MFPRVAPEVGVVYLEDGDEAEGPRVLGLLGANEKVGLSADLDA</sequence>
<comment type="caution">
    <text evidence="1">The sequence shown here is derived from an EMBL/GenBank/DDBJ whole genome shotgun (WGS) entry which is preliminary data.</text>
</comment>
<accession>A0A318S257</accession>
<evidence type="ECO:0000313" key="1">
    <source>
        <dbReference type="EMBL" id="PYE50564.1"/>
    </source>
</evidence>